<dbReference type="PRINTS" id="PR00625">
    <property type="entry name" value="JDOMAIN"/>
</dbReference>
<gene>
    <name evidence="3" type="ORF">T265_15713</name>
</gene>
<dbReference type="Pfam" id="PF00226">
    <property type="entry name" value="DnaJ"/>
    <property type="match status" value="1"/>
</dbReference>
<keyword evidence="1" id="KW-0732">Signal</keyword>
<dbReference type="KEGG" id="ovi:T265_15713"/>
<accession>A0A074YW39</accession>
<feature type="domain" description="J" evidence="2">
    <location>
        <begin position="2"/>
        <end position="67"/>
    </location>
</feature>
<dbReference type="InterPro" id="IPR001623">
    <property type="entry name" value="DnaJ_domain"/>
</dbReference>
<dbReference type="Gene3D" id="2.60.260.20">
    <property type="entry name" value="Urease metallochaperone UreE, N-terminal domain"/>
    <property type="match status" value="2"/>
</dbReference>
<dbReference type="PANTHER" id="PTHR44298:SF1">
    <property type="entry name" value="DNAJ HOMOLOG SUBFAMILY B MEMBER 11"/>
    <property type="match status" value="1"/>
</dbReference>
<dbReference type="EMBL" id="KL597399">
    <property type="protein sequence ID" value="KER18991.1"/>
    <property type="molecule type" value="Genomic_DNA"/>
</dbReference>
<dbReference type="Gene3D" id="1.10.287.110">
    <property type="entry name" value="DnaJ domain"/>
    <property type="match status" value="1"/>
</dbReference>
<dbReference type="FunFam" id="2.60.260.20:FF:000013">
    <property type="entry name" value="DnaJ subfamily B member 11"/>
    <property type="match status" value="1"/>
</dbReference>
<dbReference type="CTD" id="20329878"/>
<dbReference type="InterPro" id="IPR008971">
    <property type="entry name" value="HSP40/DnaJ_pept-bd"/>
</dbReference>
<reference evidence="3 4" key="1">
    <citation type="submission" date="2013-11" db="EMBL/GenBank/DDBJ databases">
        <title>Opisthorchis viverrini - life in the bile duct.</title>
        <authorList>
            <person name="Young N.D."/>
            <person name="Nagarajan N."/>
            <person name="Lin S.J."/>
            <person name="Korhonen P.K."/>
            <person name="Jex A.R."/>
            <person name="Hall R.S."/>
            <person name="Safavi-Hemami H."/>
            <person name="Kaewkong W."/>
            <person name="Bertrand D."/>
            <person name="Gao S."/>
            <person name="Seet Q."/>
            <person name="Wongkham S."/>
            <person name="Teh B.T."/>
            <person name="Wongkham C."/>
            <person name="Intapan P.M."/>
            <person name="Maleewong W."/>
            <person name="Yang X."/>
            <person name="Hu M."/>
            <person name="Wang Z."/>
            <person name="Hofmann A."/>
            <person name="Sternberg P.W."/>
            <person name="Tan P."/>
            <person name="Wang J."/>
            <person name="Gasser R.B."/>
        </authorList>
    </citation>
    <scope>NUCLEOTIDE SEQUENCE [LARGE SCALE GENOMIC DNA]</scope>
</reference>
<dbReference type="RefSeq" id="XP_009177263.1">
    <property type="nucleotide sequence ID" value="XM_009178999.1"/>
</dbReference>
<proteinExistence type="predicted"/>
<evidence type="ECO:0000259" key="2">
    <source>
        <dbReference type="PROSITE" id="PS50076"/>
    </source>
</evidence>
<organism evidence="3 4">
    <name type="scientific">Opisthorchis viverrini</name>
    <name type="common">Southeast Asian liver fluke</name>
    <dbReference type="NCBI Taxonomy" id="6198"/>
    <lineage>
        <taxon>Eukaryota</taxon>
        <taxon>Metazoa</taxon>
        <taxon>Spiralia</taxon>
        <taxon>Lophotrochozoa</taxon>
        <taxon>Platyhelminthes</taxon>
        <taxon>Trematoda</taxon>
        <taxon>Digenea</taxon>
        <taxon>Opisthorchiida</taxon>
        <taxon>Opisthorchiata</taxon>
        <taxon>Opisthorchiidae</taxon>
        <taxon>Opisthorchis</taxon>
    </lineage>
</organism>
<keyword evidence="4" id="KW-1185">Reference proteome</keyword>
<dbReference type="PANTHER" id="PTHR44298">
    <property type="entry name" value="DNAJ HOMOLOG SUBFAMILY B MEMBER 11"/>
    <property type="match status" value="1"/>
</dbReference>
<dbReference type="GO" id="GO:0006457">
    <property type="term" value="P:protein folding"/>
    <property type="evidence" value="ECO:0007669"/>
    <property type="project" value="InterPro"/>
</dbReference>
<dbReference type="STRING" id="6198.A0A074YW39"/>
<dbReference type="InterPro" id="IPR018253">
    <property type="entry name" value="DnaJ_domain_CS"/>
</dbReference>
<sequence>RDYYTILNVKRNADTNEIKRRFRQQAKVLHPDRNKDDPEAEQKFQELGEAYEVLSDPEKRKIYDQYGKEGLKRHGSGAPHHDPFASFFGFGFDFGGGRGGSEEVARGDDLVVDLWVTLEELYVGDFVEISRVKLDKKNTKGTRKCRCRREMRTTMLGPGQFQMHQVEVLSDPEKRKIYDQYGKEGLKRHGSGAPHHDPFASFFGFGFDFGGGRGGSEEVARGDDLVVDLWVTLEELYVGDFVEISRVKLDKKNTKGTRKCRCRREMRTTMLGPGQFQMHQVEVCDDCPNVEFYQEERHLELEIEAGMRDGQLYPFVSEGEPHMDGEPGDLKFRVRQQKHRYFQRRGDDLYTNVTLNLVQSLVGYHISITHLDGHQVILKSDKVTPPGTIIHKPGEGMPNYENPRVRGSLYVTFDVAYPENRELSNQEREEISRVFPEFVGFVSSDGAASGLPVMPAQIYNGLDALPRAAHASKVTA</sequence>
<dbReference type="Pfam" id="PF01556">
    <property type="entry name" value="DnaJ_C"/>
    <property type="match status" value="1"/>
</dbReference>
<evidence type="ECO:0000313" key="4">
    <source>
        <dbReference type="Proteomes" id="UP000054324"/>
    </source>
</evidence>
<evidence type="ECO:0000256" key="1">
    <source>
        <dbReference type="ARBA" id="ARBA00022729"/>
    </source>
</evidence>
<dbReference type="SUPFAM" id="SSF46565">
    <property type="entry name" value="Chaperone J-domain"/>
    <property type="match status" value="2"/>
</dbReference>
<dbReference type="GeneID" id="20329878"/>
<dbReference type="GO" id="GO:0051082">
    <property type="term" value="F:unfolded protein binding"/>
    <property type="evidence" value="ECO:0007669"/>
    <property type="project" value="InterPro"/>
</dbReference>
<dbReference type="AlphaFoldDB" id="A0A074YW39"/>
<dbReference type="OrthoDB" id="550424at2759"/>
<name>A0A074YW39_OPIVI</name>
<dbReference type="Proteomes" id="UP000054324">
    <property type="component" value="Unassembled WGS sequence"/>
</dbReference>
<dbReference type="InterPro" id="IPR002939">
    <property type="entry name" value="DnaJ_C"/>
</dbReference>
<feature type="non-terminal residue" evidence="3">
    <location>
        <position position="1"/>
    </location>
</feature>
<dbReference type="CDD" id="cd10747">
    <property type="entry name" value="DnaJ_C"/>
    <property type="match status" value="1"/>
</dbReference>
<dbReference type="InterPro" id="IPR036869">
    <property type="entry name" value="J_dom_sf"/>
</dbReference>
<protein>
    <recommendedName>
        <fullName evidence="2">J domain-containing protein</fullName>
    </recommendedName>
</protein>
<dbReference type="InterPro" id="IPR051736">
    <property type="entry name" value="DnaJ-B11-like"/>
</dbReference>
<dbReference type="CDD" id="cd06257">
    <property type="entry name" value="DnaJ"/>
    <property type="match status" value="1"/>
</dbReference>
<evidence type="ECO:0000313" key="3">
    <source>
        <dbReference type="EMBL" id="KER18991.1"/>
    </source>
</evidence>
<dbReference type="SMART" id="SM00271">
    <property type="entry name" value="DnaJ"/>
    <property type="match status" value="1"/>
</dbReference>
<dbReference type="PROSITE" id="PS00636">
    <property type="entry name" value="DNAJ_1"/>
    <property type="match status" value="1"/>
</dbReference>
<dbReference type="PROSITE" id="PS50076">
    <property type="entry name" value="DNAJ_2"/>
    <property type="match status" value="1"/>
</dbReference>
<dbReference type="SUPFAM" id="SSF49493">
    <property type="entry name" value="HSP40/DnaJ peptide-binding domain"/>
    <property type="match status" value="2"/>
</dbReference>